<accession>A0A915IRE7</accession>
<dbReference type="WBParaSite" id="nRc.2.0.1.t16386-RA">
    <property type="protein sequence ID" value="nRc.2.0.1.t16386-RA"/>
    <property type="gene ID" value="nRc.2.0.1.g16386"/>
</dbReference>
<feature type="region of interest" description="Disordered" evidence="1">
    <location>
        <begin position="1"/>
        <end position="25"/>
    </location>
</feature>
<evidence type="ECO:0000313" key="3">
    <source>
        <dbReference type="WBParaSite" id="nRc.2.0.1.t16386-RA"/>
    </source>
</evidence>
<protein>
    <submittedName>
        <fullName evidence="3">Uncharacterized protein</fullName>
    </submittedName>
</protein>
<evidence type="ECO:0000256" key="1">
    <source>
        <dbReference type="SAM" id="MobiDB-lite"/>
    </source>
</evidence>
<reference evidence="3" key="1">
    <citation type="submission" date="2022-11" db="UniProtKB">
        <authorList>
            <consortium name="WormBaseParasite"/>
        </authorList>
    </citation>
    <scope>IDENTIFICATION</scope>
</reference>
<keyword evidence="2" id="KW-1185">Reference proteome</keyword>
<evidence type="ECO:0000313" key="2">
    <source>
        <dbReference type="Proteomes" id="UP000887565"/>
    </source>
</evidence>
<dbReference type="Proteomes" id="UP000887565">
    <property type="component" value="Unplaced"/>
</dbReference>
<name>A0A915IRE7_ROMCU</name>
<proteinExistence type="predicted"/>
<organism evidence="2 3">
    <name type="scientific">Romanomermis culicivorax</name>
    <name type="common">Nematode worm</name>
    <dbReference type="NCBI Taxonomy" id="13658"/>
    <lineage>
        <taxon>Eukaryota</taxon>
        <taxon>Metazoa</taxon>
        <taxon>Ecdysozoa</taxon>
        <taxon>Nematoda</taxon>
        <taxon>Enoplea</taxon>
        <taxon>Dorylaimia</taxon>
        <taxon>Mermithida</taxon>
        <taxon>Mermithoidea</taxon>
        <taxon>Mermithidae</taxon>
        <taxon>Romanomermis</taxon>
    </lineage>
</organism>
<feature type="compositionally biased region" description="Basic and acidic residues" evidence="1">
    <location>
        <begin position="1"/>
        <end position="19"/>
    </location>
</feature>
<dbReference type="AlphaFoldDB" id="A0A915IRE7"/>
<sequence>MKKAGETEKSKTVKDRSDSGNDTQETTAITVAVMDATGSEFPFIQVWVRGLILKFPRVREIENYGKKKLLRIHEDPFDW</sequence>